<evidence type="ECO:0000313" key="3">
    <source>
        <dbReference type="Proteomes" id="UP001049176"/>
    </source>
</evidence>
<dbReference type="PANTHER" id="PTHR33840:SF1">
    <property type="entry name" value="TLE1 PHOSPHOLIPASE DOMAIN-CONTAINING PROTEIN"/>
    <property type="match status" value="1"/>
</dbReference>
<dbReference type="PANTHER" id="PTHR33840">
    <property type="match status" value="1"/>
</dbReference>
<dbReference type="Proteomes" id="UP001049176">
    <property type="component" value="Chromosome 2"/>
</dbReference>
<dbReference type="KEGG" id="more:E1B28_003698"/>
<dbReference type="Pfam" id="PF09994">
    <property type="entry name" value="T6SS_Tle1-like_cat"/>
    <property type="match status" value="1"/>
</dbReference>
<keyword evidence="3" id="KW-1185">Reference proteome</keyword>
<dbReference type="AlphaFoldDB" id="A0A9P7UX37"/>
<evidence type="ECO:0000313" key="2">
    <source>
        <dbReference type="EMBL" id="KAG7096249.1"/>
    </source>
</evidence>
<dbReference type="OrthoDB" id="3057168at2759"/>
<reference evidence="2" key="1">
    <citation type="journal article" date="2021" name="Genome Biol. Evol.">
        <title>The assembled and annotated genome of the fairy-ring fungus Marasmius oreades.</title>
        <authorList>
            <person name="Hiltunen M."/>
            <person name="Ament-Velasquez S.L."/>
            <person name="Johannesson H."/>
        </authorList>
    </citation>
    <scope>NUCLEOTIDE SEQUENCE</scope>
    <source>
        <strain evidence="2">03SP1</strain>
    </source>
</reference>
<organism evidence="2 3">
    <name type="scientific">Marasmius oreades</name>
    <name type="common">fairy-ring Marasmius</name>
    <dbReference type="NCBI Taxonomy" id="181124"/>
    <lineage>
        <taxon>Eukaryota</taxon>
        <taxon>Fungi</taxon>
        <taxon>Dikarya</taxon>
        <taxon>Basidiomycota</taxon>
        <taxon>Agaricomycotina</taxon>
        <taxon>Agaricomycetes</taxon>
        <taxon>Agaricomycetidae</taxon>
        <taxon>Agaricales</taxon>
        <taxon>Marasmiineae</taxon>
        <taxon>Marasmiaceae</taxon>
        <taxon>Marasmius</taxon>
    </lineage>
</organism>
<protein>
    <recommendedName>
        <fullName evidence="1">T6SS Phospholipase effector Tle1-like catalytic domain-containing protein</fullName>
    </recommendedName>
</protein>
<dbReference type="EMBL" id="CM032182">
    <property type="protein sequence ID" value="KAG7096249.1"/>
    <property type="molecule type" value="Genomic_DNA"/>
</dbReference>
<gene>
    <name evidence="2" type="ORF">E1B28_003698</name>
</gene>
<evidence type="ECO:0000259" key="1">
    <source>
        <dbReference type="Pfam" id="PF09994"/>
    </source>
</evidence>
<dbReference type="InterPro" id="IPR018712">
    <property type="entry name" value="Tle1-like_cat"/>
</dbReference>
<sequence>MSSPPSRGAYTARKLSGLIDAIGLLSRQNLSYFFEIWRQLVDNEPTQKFPDTRFPDIKCVGVWDTVGSVYGEIDALNIKDTSLPPTIKVALHGISLQENRKRFLPTLWTIPSGGLKDGQVLKQVWFAGAHSDVGGGYERHELADISVYWMAGEIQNLINLDLEFLRSYAQPNPDPWGTSQPHNAYEETSTVLKPIIGHETRLESGQLTPQAVFHSSIQFSPQKLDSPDYMITMSIVEKKFGSGFQPQYPPLNEFEQYCKDHWGTGLNAGRHGIESPQIILQPLAVLKKTLGL</sequence>
<name>A0A9P7UX37_9AGAR</name>
<comment type="caution">
    <text evidence="2">The sequence shown here is derived from an EMBL/GenBank/DDBJ whole genome shotgun (WGS) entry which is preliminary data.</text>
</comment>
<dbReference type="RefSeq" id="XP_043012719.1">
    <property type="nucleotide sequence ID" value="XM_043148127.1"/>
</dbReference>
<feature type="domain" description="T6SS Phospholipase effector Tle1-like catalytic" evidence="1">
    <location>
        <begin position="6"/>
        <end position="152"/>
    </location>
</feature>
<dbReference type="GeneID" id="66072774"/>
<accession>A0A9P7UX37</accession>
<proteinExistence type="predicted"/>